<feature type="compositionally biased region" description="Basic and acidic residues" evidence="1">
    <location>
        <begin position="58"/>
        <end position="74"/>
    </location>
</feature>
<feature type="compositionally biased region" description="Polar residues" evidence="1">
    <location>
        <begin position="136"/>
        <end position="151"/>
    </location>
</feature>
<feature type="compositionally biased region" description="Polar residues" evidence="1">
    <location>
        <begin position="527"/>
        <end position="538"/>
    </location>
</feature>
<gene>
    <name evidence="2" type="ORF">A0H81_00698</name>
</gene>
<keyword evidence="3" id="KW-1185">Reference proteome</keyword>
<comment type="caution">
    <text evidence="2">The sequence shown here is derived from an EMBL/GenBank/DDBJ whole genome shotgun (WGS) entry which is preliminary data.</text>
</comment>
<feature type="compositionally biased region" description="Basic and acidic residues" evidence="1">
    <location>
        <begin position="241"/>
        <end position="250"/>
    </location>
</feature>
<dbReference type="Proteomes" id="UP000092993">
    <property type="component" value="Unassembled WGS sequence"/>
</dbReference>
<feature type="region of interest" description="Disordered" evidence="1">
    <location>
        <begin position="493"/>
        <end position="554"/>
    </location>
</feature>
<feature type="compositionally biased region" description="Polar residues" evidence="1">
    <location>
        <begin position="83"/>
        <end position="95"/>
    </location>
</feature>
<feature type="region of interest" description="Disordered" evidence="1">
    <location>
        <begin position="235"/>
        <end position="265"/>
    </location>
</feature>
<feature type="region of interest" description="Disordered" evidence="1">
    <location>
        <begin position="130"/>
        <end position="151"/>
    </location>
</feature>
<evidence type="ECO:0000313" key="2">
    <source>
        <dbReference type="EMBL" id="OBZ79742.1"/>
    </source>
</evidence>
<dbReference type="AlphaFoldDB" id="A0A1C7MS96"/>
<evidence type="ECO:0000256" key="1">
    <source>
        <dbReference type="SAM" id="MobiDB-lite"/>
    </source>
</evidence>
<protein>
    <submittedName>
        <fullName evidence="2">Uncharacterized protein</fullName>
    </submittedName>
</protein>
<accession>A0A1C7MS96</accession>
<sequence length="733" mass="77821">MMKREAEKKEVEKPQNGVADHPLPSEPSPPRGLSSPSVQERPKLVPAGNETNGNSTHISEELPARSTIHQEHPRNSPKLPADGSQSLLSVLNTAPNEIPPSSGFANLTSSSSDYPLEKSRVVGSRVIPNLAPSKMSPITPSESSPIDLSTTHTPAPPAFNPPPGSRLLAFGTRAPTAGQNTSNLPPGKGFMSADLTIAQLSPPGLSIPNPSRLTATMSGIVPQLQDAAMADSQFGSNTRLHPSESSRASRDFSPLGHPNQTTLPFDDLRESASLGPMNDAIRRAQGATAAERFAFANDTASLYGELGSSGVAFGSTGVFDSSGSHPPDKGGTDGRTAHWTAYARSCSDIFTCRTETGYNLSEWHGHPKAEGRTMDDIFAMLQSSTQHNRLSPQIPQSSRMQIGGGAYGPGHSELQILQQQHLQAQQFVQNNRMDSLYDSRLDDRNFVPDGLVPGLRPAPPRSRSRESSNVLYADQLDDPLHFNVQRLTQQRNLEQMYSGPVPSMYAQQTGMMRNGGMPIQQFRGASPISSQHPLQGPSQRLPPGLANLGGRPPHDPSQYLGSGVGMGGGLHGGIHGSTPAQQVYNNFTAGGLGFGGNPQARGPPVPQNPLSVNAMAGLGPGNVDLRNASHAQLLSMGGANHMGGGMRGSGPGFGPQHGPAGQLPATHVTMRQQQHLPPHMMPQLLPPHLQQQQGLQGGTAQGTQDLMALLMGVIFSPPPVQFLTRGTLRLRYP</sequence>
<name>A0A1C7MS96_GRIFR</name>
<feature type="compositionally biased region" description="Basic and acidic residues" evidence="1">
    <location>
        <begin position="1"/>
        <end position="13"/>
    </location>
</feature>
<feature type="compositionally biased region" description="Polar residues" evidence="1">
    <location>
        <begin position="103"/>
        <end position="113"/>
    </location>
</feature>
<dbReference type="STRING" id="5627.A0A1C7MS96"/>
<organism evidence="2 3">
    <name type="scientific">Grifola frondosa</name>
    <name type="common">Maitake</name>
    <name type="synonym">Polyporus frondosus</name>
    <dbReference type="NCBI Taxonomy" id="5627"/>
    <lineage>
        <taxon>Eukaryota</taxon>
        <taxon>Fungi</taxon>
        <taxon>Dikarya</taxon>
        <taxon>Basidiomycota</taxon>
        <taxon>Agaricomycotina</taxon>
        <taxon>Agaricomycetes</taxon>
        <taxon>Polyporales</taxon>
        <taxon>Grifolaceae</taxon>
        <taxon>Grifola</taxon>
    </lineage>
</organism>
<feature type="region of interest" description="Disordered" evidence="1">
    <location>
        <begin position="1"/>
        <end position="114"/>
    </location>
</feature>
<evidence type="ECO:0000313" key="3">
    <source>
        <dbReference type="Proteomes" id="UP000092993"/>
    </source>
</evidence>
<dbReference type="EMBL" id="LUGG01000001">
    <property type="protein sequence ID" value="OBZ79742.1"/>
    <property type="molecule type" value="Genomic_DNA"/>
</dbReference>
<reference evidence="2 3" key="1">
    <citation type="submission" date="2016-03" db="EMBL/GenBank/DDBJ databases">
        <title>Whole genome sequencing of Grifola frondosa 9006-11.</title>
        <authorList>
            <person name="Min B."/>
            <person name="Park H."/>
            <person name="Kim J.-G."/>
            <person name="Cho H."/>
            <person name="Oh Y.-L."/>
            <person name="Kong W.-S."/>
            <person name="Choi I.-G."/>
        </authorList>
    </citation>
    <scope>NUCLEOTIDE SEQUENCE [LARGE SCALE GENOMIC DNA]</scope>
    <source>
        <strain evidence="2 3">9006-11</strain>
    </source>
</reference>
<feature type="region of interest" description="Disordered" evidence="1">
    <location>
        <begin position="448"/>
        <end position="468"/>
    </location>
</feature>
<dbReference type="OrthoDB" id="2504266at2759"/>
<proteinExistence type="predicted"/>